<sequence length="36" mass="4021">MGLKLPLQPATLEIAAFLEVVPLLINEVIMFQVIKQ</sequence>
<evidence type="ECO:0000313" key="1">
    <source>
        <dbReference type="EMBL" id="SER10605.1"/>
    </source>
</evidence>
<proteinExistence type="predicted"/>
<name>A0A1H9LHL0_9BACT</name>
<accession>A0A1H9LHL0</accession>
<dbReference type="InParanoid" id="A0A1H9LHL0"/>
<dbReference type="Proteomes" id="UP000199021">
    <property type="component" value="Unassembled WGS sequence"/>
</dbReference>
<keyword evidence="2" id="KW-1185">Reference proteome</keyword>
<reference evidence="2" key="1">
    <citation type="submission" date="2016-10" db="EMBL/GenBank/DDBJ databases">
        <authorList>
            <person name="Varghese N."/>
            <person name="Submissions S."/>
        </authorList>
    </citation>
    <scope>NUCLEOTIDE SEQUENCE [LARGE SCALE GENOMIC DNA]</scope>
    <source>
        <strain evidence="2">DSM 24740</strain>
    </source>
</reference>
<evidence type="ECO:0000313" key="2">
    <source>
        <dbReference type="Proteomes" id="UP000199021"/>
    </source>
</evidence>
<gene>
    <name evidence="1" type="ORF">SAMN05444359_12431</name>
</gene>
<protein>
    <submittedName>
        <fullName evidence="1">Uncharacterized protein</fullName>
    </submittedName>
</protein>
<dbReference type="EMBL" id="FOFB01000024">
    <property type="protein sequence ID" value="SER10605.1"/>
    <property type="molecule type" value="Genomic_DNA"/>
</dbReference>
<dbReference type="AlphaFoldDB" id="A0A1H9LHL0"/>
<organism evidence="1 2">
    <name type="scientific">Neolewinella agarilytica</name>
    <dbReference type="NCBI Taxonomy" id="478744"/>
    <lineage>
        <taxon>Bacteria</taxon>
        <taxon>Pseudomonadati</taxon>
        <taxon>Bacteroidota</taxon>
        <taxon>Saprospiria</taxon>
        <taxon>Saprospirales</taxon>
        <taxon>Lewinellaceae</taxon>
        <taxon>Neolewinella</taxon>
    </lineage>
</organism>